<keyword evidence="9 10" id="KW-0418">Kinase</keyword>
<comment type="subcellular location">
    <subcellularLocation>
        <location evidence="1">Membrane</location>
        <topology evidence="1">Peripheral membrane protein</topology>
    </subcellularLocation>
</comment>
<dbReference type="CDD" id="cd06735">
    <property type="entry name" value="PDZ5_MAGI-1_3-like"/>
    <property type="match status" value="1"/>
</dbReference>
<dbReference type="GO" id="GO:0016301">
    <property type="term" value="F:kinase activity"/>
    <property type="evidence" value="ECO:0007669"/>
    <property type="project" value="UniProtKB-KW"/>
</dbReference>
<keyword evidence="3" id="KW-0472">Membrane</keyword>
<dbReference type="InterPro" id="IPR036020">
    <property type="entry name" value="WW_dom_sf"/>
</dbReference>
<dbReference type="FunFam" id="2.30.42.10:FF:000005">
    <property type="entry name" value="Membrane associated guanylate kinase, WW and PDZ domain containing 1"/>
    <property type="match status" value="1"/>
</dbReference>
<dbReference type="Gene3D" id="2.30.42.10">
    <property type="match status" value="6"/>
</dbReference>
<dbReference type="Gene3D" id="3.30.63.10">
    <property type="entry name" value="Guanylate Kinase phosphate binding domain"/>
    <property type="match status" value="1"/>
</dbReference>
<evidence type="ECO:0000256" key="2">
    <source>
        <dbReference type="ARBA" id="ARBA00022737"/>
    </source>
</evidence>
<dbReference type="FunFam" id="3.30.63.10:FF:000003">
    <property type="entry name" value="Membrane-associated guanylate kinase, WW and PDZ domain-containing protein 3 isoform 1"/>
    <property type="match status" value="1"/>
</dbReference>
<gene>
    <name evidence="9 10" type="primary">LOC113206132</name>
</gene>
<feature type="domain" description="PDZ" evidence="7">
    <location>
        <begin position="1010"/>
        <end position="1096"/>
    </location>
</feature>
<dbReference type="SMART" id="SM00456">
    <property type="entry name" value="WW"/>
    <property type="match status" value="2"/>
</dbReference>
<dbReference type="OrthoDB" id="66881at2759"/>
<dbReference type="PROSITE" id="PS50106">
    <property type="entry name" value="PDZ"/>
    <property type="match status" value="5"/>
</dbReference>
<evidence type="ECO:0000256" key="4">
    <source>
        <dbReference type="SAM" id="MobiDB-lite"/>
    </source>
</evidence>
<dbReference type="GO" id="GO:0016020">
    <property type="term" value="C:membrane"/>
    <property type="evidence" value="ECO:0007669"/>
    <property type="project" value="UniProtKB-SubCell"/>
</dbReference>
<dbReference type="FunFam" id="2.30.42.10:FF:000144">
    <property type="entry name" value="Membrane associated guanylate kinase, WW and PDZ domain containing 2"/>
    <property type="match status" value="1"/>
</dbReference>
<feature type="domain" description="PDZ" evidence="7">
    <location>
        <begin position="517"/>
        <end position="587"/>
    </location>
</feature>
<feature type="compositionally biased region" description="Polar residues" evidence="4">
    <location>
        <begin position="269"/>
        <end position="285"/>
    </location>
</feature>
<dbReference type="Pfam" id="PF00397">
    <property type="entry name" value="WW"/>
    <property type="match status" value="2"/>
</dbReference>
<dbReference type="PANTHER" id="PTHR10316">
    <property type="entry name" value="MEMBRANE ASSOCIATED GUANYLATE KINASE-RELATED"/>
    <property type="match status" value="1"/>
</dbReference>
<feature type="region of interest" description="Disordered" evidence="4">
    <location>
        <begin position="1"/>
        <end position="21"/>
    </location>
</feature>
<sequence>MQRSGQKRPNTPSVSKCQTDASHWAQEVREVVVRAKVDGTVNFAVRGGSDHGEFAFVVEAEEGSGLFDGDLLLEVQGEKVAGYTQRDVEAWLSHCCRNGNPVTLKSVRGGAVPKDLRVFLNTRFQRGSVDHDLQNTIRDNLYLRTVPVTTRPPREGEVNGVDYTFLSLEEFAKLERSGSLLESGIYEGNHYGTPKPSKELQNGSAPSNSVNLNAAGIFPGAHPSSEGKRRRNRSNVEAMAAKSTEPESEPDPTHPDSQHYKHNNHNNNQSVQHSEFNESKMNGSGSYPDAPPSYNDGPNHGNHTSGDDIGPLPPNWEKAYTERGEVYFIDHNSGTSHWLDPRLSKFQKKSLEECTENELPYGWEKIHDPHYGTYYIDHVNRRTQYENPVIQAKRAANDAGTPESLIQELGSDGQYPVPRDGQYPVPRDGQYPIPRDGQYPIPRDGQYSVPPPPHSAQSNLPLGPPHSASHGSIHVQTNPNGSNAGSVPSTPSKRQNNCSSRAFFTRNPLELEGERIQTTLIKSARGLGFTIVGGDDLEEEFLQIKSVVPNGSAWLDGKLQTGDVLVYVNDTCVLGFTHHDMVSMFQSIAPGETVSLEVCRGYPLPFDPNDPNTEVVTTVAVNAPDPLNPGGGQYMYHNGDMKSDRGYHFMENDDLTGSSVKSMPELCDRIDQGPAIPRPNSTDTLLDPPVPAKPEFLTISIVKGAMGFGFTIADSAYGQKVKKILDRQRCKTLQEGDILVEINNVNVRTMCHGDVVQVLKDCPRNVDATITVQRGSSSNKNKVRKKEDLLLSGGRKAYRSKTPTADLYSTQPKEVVPTRPKTPLVDTRTRSKTPTNVGSWMHNDHSLKADSDIDKNTDILQSPSIASQYDGFPATAFPYPHPHSYDLSQRLANTSLRSPDEYSRSHSPGNELDVSGQHQSHYPPSNQLYFNGYGSYEHGYGYGYDAQTVSGYAPHPNLDYYPKGKESTSFEHEQPLSSLVSRYPRDPRWIGLGPARVYPAEPGFDWVETLVTLQRQETGFGFRIVGGTEEGSQVGSTVSIGHIVPGGAADLDGRLCTGDEMMSVDGQSVINTSHHHVVQLMARAAAAGRVTLGIRRRIPSHDVQSFSSRHDGGYPYDVTVTRRENEGFGFVIISSVNKVGSTIGRIIEGSPAERCNQLHVGDRILAVNHMNITSLHHGDIVNLIKDSGYSVTLTIGAPLDDASSTASVSHREEGAEDEQYHAVELNRGTRGFGFSIRGGREFQNMPLFVLQIAENGPASLDNRLKVGDQIIEINGINTKNMTHAEAIEIIRNGGPSVRLLIKRGGRVPPPPTLGGCHDAYSEEMVGSLMETTCSQLTTPHSNSVNDSIANSIDDHTLQSRNSQCSDQMPESLTDPLSDPLTAPLAIPVLNEANGQVHDPMLDIMPSQFC</sequence>
<organism evidence="8 10">
    <name type="scientific">Frankliniella occidentalis</name>
    <name type="common">Western flower thrips</name>
    <name type="synonym">Euthrips occidentalis</name>
    <dbReference type="NCBI Taxonomy" id="133901"/>
    <lineage>
        <taxon>Eukaryota</taxon>
        <taxon>Metazoa</taxon>
        <taxon>Ecdysozoa</taxon>
        <taxon>Arthropoda</taxon>
        <taxon>Hexapoda</taxon>
        <taxon>Insecta</taxon>
        <taxon>Pterygota</taxon>
        <taxon>Neoptera</taxon>
        <taxon>Paraneoptera</taxon>
        <taxon>Thysanoptera</taxon>
        <taxon>Terebrantia</taxon>
        <taxon>Thripoidea</taxon>
        <taxon>Thripidae</taxon>
        <taxon>Frankliniella</taxon>
    </lineage>
</organism>
<dbReference type="Gene3D" id="2.20.70.10">
    <property type="match status" value="2"/>
</dbReference>
<protein>
    <submittedName>
        <fullName evidence="9 10">Membrane-associated guanylate kinase, WW and PDZ domain-containing protein 1 isoform X1</fullName>
    </submittedName>
</protein>
<dbReference type="FunFam" id="2.30.42.10:FF:000232">
    <property type="entry name" value="Uncharacterized protein, isoform A"/>
    <property type="match status" value="1"/>
</dbReference>
<feature type="domain" description="PDZ" evidence="7">
    <location>
        <begin position="698"/>
        <end position="774"/>
    </location>
</feature>
<dbReference type="PROSITE" id="PS50052">
    <property type="entry name" value="GUANYLATE_KINASE_2"/>
    <property type="match status" value="1"/>
</dbReference>
<dbReference type="PROSITE" id="PS50020">
    <property type="entry name" value="WW_DOMAIN_2"/>
    <property type="match status" value="2"/>
</dbReference>
<keyword evidence="9 10" id="KW-0808">Transferase</keyword>
<dbReference type="InterPro" id="IPR001478">
    <property type="entry name" value="PDZ"/>
</dbReference>
<evidence type="ECO:0000313" key="8">
    <source>
        <dbReference type="Proteomes" id="UP000504606"/>
    </source>
</evidence>
<accession>A0A6J1SB31</accession>
<reference evidence="9 10" key="1">
    <citation type="submission" date="2025-04" db="UniProtKB">
        <authorList>
            <consortium name="RefSeq"/>
        </authorList>
    </citation>
    <scope>IDENTIFICATION</scope>
    <source>
        <tissue evidence="9 10">Whole organism</tissue>
    </source>
</reference>
<feature type="domain" description="WW" evidence="5">
    <location>
        <begin position="357"/>
        <end position="390"/>
    </location>
</feature>
<dbReference type="CDD" id="cd00201">
    <property type="entry name" value="WW"/>
    <property type="match status" value="2"/>
</dbReference>
<dbReference type="KEGG" id="foc:113206132"/>
<feature type="domain" description="PDZ" evidence="7">
    <location>
        <begin position="1117"/>
        <end position="1195"/>
    </location>
</feature>
<dbReference type="Pfam" id="PF00625">
    <property type="entry name" value="Guanylate_kin"/>
    <property type="match status" value="1"/>
</dbReference>
<name>A0A6J1SB31_FRAOC</name>
<evidence type="ECO:0000259" key="7">
    <source>
        <dbReference type="PROSITE" id="PS50106"/>
    </source>
</evidence>
<dbReference type="SUPFAM" id="SSF50156">
    <property type="entry name" value="PDZ domain-like"/>
    <property type="match status" value="6"/>
</dbReference>
<feature type="region of interest" description="Disordered" evidence="4">
    <location>
        <begin position="896"/>
        <end position="924"/>
    </location>
</feature>
<dbReference type="InterPro" id="IPR036034">
    <property type="entry name" value="PDZ_sf"/>
</dbReference>
<dbReference type="PROSITE" id="PS00856">
    <property type="entry name" value="GUANYLATE_KINASE_1"/>
    <property type="match status" value="1"/>
</dbReference>
<dbReference type="InterPro" id="IPR008144">
    <property type="entry name" value="Guanylate_kin-like_dom"/>
</dbReference>
<keyword evidence="2" id="KW-0677">Repeat</keyword>
<dbReference type="SMART" id="SM00072">
    <property type="entry name" value="GuKc"/>
    <property type="match status" value="1"/>
</dbReference>
<dbReference type="PANTHER" id="PTHR10316:SF40">
    <property type="entry name" value="LD27118P"/>
    <property type="match status" value="1"/>
</dbReference>
<feature type="region of interest" description="Disordered" evidence="4">
    <location>
        <begin position="804"/>
        <end position="844"/>
    </location>
</feature>
<dbReference type="PROSITE" id="PS01159">
    <property type="entry name" value="WW_DOMAIN_1"/>
    <property type="match status" value="1"/>
</dbReference>
<dbReference type="RefSeq" id="XP_026277847.2">
    <property type="nucleotide sequence ID" value="XM_026422062.2"/>
</dbReference>
<evidence type="ECO:0000259" key="6">
    <source>
        <dbReference type="PROSITE" id="PS50052"/>
    </source>
</evidence>
<dbReference type="RefSeq" id="XP_026277848.2">
    <property type="nucleotide sequence ID" value="XM_026422063.2"/>
</dbReference>
<keyword evidence="8" id="KW-1185">Reference proteome</keyword>
<dbReference type="FunFam" id="2.30.42.10:FF:000012">
    <property type="entry name" value="Membrane associated guanylate kinase, WW and PDZ domain containing 1"/>
    <property type="match status" value="1"/>
</dbReference>
<feature type="region of interest" description="Disordered" evidence="4">
    <location>
        <begin position="190"/>
        <end position="317"/>
    </location>
</feature>
<dbReference type="GO" id="GO:0005737">
    <property type="term" value="C:cytoplasm"/>
    <property type="evidence" value="ECO:0007669"/>
    <property type="project" value="TreeGrafter"/>
</dbReference>
<dbReference type="CDD" id="cd06733">
    <property type="entry name" value="PDZ3_MAGI-1_3-like"/>
    <property type="match status" value="1"/>
</dbReference>
<dbReference type="FunFam" id="2.20.70.10:FF:000001">
    <property type="entry name" value="Membrane-associated guanylate kinase, WW and PDZ domain-containing protein 1"/>
    <property type="match status" value="1"/>
</dbReference>
<dbReference type="CDD" id="cd06734">
    <property type="entry name" value="PDZ4_MAGI-1_3-like"/>
    <property type="match status" value="1"/>
</dbReference>
<dbReference type="CDD" id="cd06732">
    <property type="entry name" value="PDZ2_MAGI-1_3-like"/>
    <property type="match status" value="1"/>
</dbReference>
<dbReference type="InterPro" id="IPR027417">
    <property type="entry name" value="P-loop_NTPase"/>
</dbReference>
<feature type="compositionally biased region" description="Polar residues" evidence="4">
    <location>
        <begin position="474"/>
        <end position="501"/>
    </location>
</feature>
<evidence type="ECO:0000313" key="9">
    <source>
        <dbReference type="RefSeq" id="XP_026277847.2"/>
    </source>
</evidence>
<dbReference type="GeneID" id="113206132"/>
<dbReference type="InterPro" id="IPR020590">
    <property type="entry name" value="Guanylate_kinase_CS"/>
</dbReference>
<feature type="region of interest" description="Disordered" evidence="4">
    <location>
        <begin position="395"/>
        <end position="501"/>
    </location>
</feature>
<feature type="domain" description="WW" evidence="5">
    <location>
        <begin position="310"/>
        <end position="343"/>
    </location>
</feature>
<dbReference type="Pfam" id="PF00595">
    <property type="entry name" value="PDZ"/>
    <property type="match status" value="5"/>
</dbReference>
<dbReference type="CDD" id="cd06731">
    <property type="entry name" value="PDZ1_MAGI-1_3-like"/>
    <property type="match status" value="1"/>
</dbReference>
<dbReference type="InterPro" id="IPR008145">
    <property type="entry name" value="GK/Ca_channel_bsu"/>
</dbReference>
<dbReference type="GO" id="GO:0007165">
    <property type="term" value="P:signal transduction"/>
    <property type="evidence" value="ECO:0007669"/>
    <property type="project" value="TreeGrafter"/>
</dbReference>
<dbReference type="Proteomes" id="UP000504606">
    <property type="component" value="Unplaced"/>
</dbReference>
<dbReference type="SMART" id="SM00228">
    <property type="entry name" value="PDZ"/>
    <property type="match status" value="6"/>
</dbReference>
<proteinExistence type="predicted"/>
<evidence type="ECO:0000256" key="3">
    <source>
        <dbReference type="ARBA" id="ARBA00023136"/>
    </source>
</evidence>
<feature type="compositionally biased region" description="Polar residues" evidence="4">
    <location>
        <begin position="199"/>
        <end position="212"/>
    </location>
</feature>
<dbReference type="SUPFAM" id="SSF52540">
    <property type="entry name" value="P-loop containing nucleoside triphosphate hydrolases"/>
    <property type="match status" value="1"/>
</dbReference>
<dbReference type="InterPro" id="IPR001202">
    <property type="entry name" value="WW_dom"/>
</dbReference>
<evidence type="ECO:0000313" key="10">
    <source>
        <dbReference type="RefSeq" id="XP_026277848.2"/>
    </source>
</evidence>
<feature type="domain" description="PDZ" evidence="7">
    <location>
        <begin position="1222"/>
        <end position="1305"/>
    </location>
</feature>
<dbReference type="CTD" id="37403"/>
<feature type="domain" description="Guanylate kinase-like" evidence="6">
    <location>
        <begin position="113"/>
        <end position="193"/>
    </location>
</feature>
<evidence type="ECO:0000259" key="5">
    <source>
        <dbReference type="PROSITE" id="PS50020"/>
    </source>
</evidence>
<evidence type="ECO:0000256" key="1">
    <source>
        <dbReference type="ARBA" id="ARBA00004170"/>
    </source>
</evidence>
<dbReference type="SUPFAM" id="SSF51045">
    <property type="entry name" value="WW domain"/>
    <property type="match status" value="2"/>
</dbReference>